<dbReference type="AlphaFoldDB" id="A0AAW2VYU1"/>
<proteinExistence type="predicted"/>
<organism evidence="2">
    <name type="scientific">Sesamum radiatum</name>
    <name type="common">Black benniseed</name>
    <dbReference type="NCBI Taxonomy" id="300843"/>
    <lineage>
        <taxon>Eukaryota</taxon>
        <taxon>Viridiplantae</taxon>
        <taxon>Streptophyta</taxon>
        <taxon>Embryophyta</taxon>
        <taxon>Tracheophyta</taxon>
        <taxon>Spermatophyta</taxon>
        <taxon>Magnoliopsida</taxon>
        <taxon>eudicotyledons</taxon>
        <taxon>Gunneridae</taxon>
        <taxon>Pentapetalae</taxon>
        <taxon>asterids</taxon>
        <taxon>lamiids</taxon>
        <taxon>Lamiales</taxon>
        <taxon>Pedaliaceae</taxon>
        <taxon>Sesamum</taxon>
    </lineage>
</organism>
<accession>A0AAW2VYU1</accession>
<gene>
    <name evidence="2" type="ORF">Sradi_0190300</name>
</gene>
<evidence type="ECO:0000256" key="1">
    <source>
        <dbReference type="SAM" id="MobiDB-lite"/>
    </source>
</evidence>
<reference evidence="2" key="1">
    <citation type="submission" date="2020-06" db="EMBL/GenBank/DDBJ databases">
        <authorList>
            <person name="Li T."/>
            <person name="Hu X."/>
            <person name="Zhang T."/>
            <person name="Song X."/>
            <person name="Zhang H."/>
            <person name="Dai N."/>
            <person name="Sheng W."/>
            <person name="Hou X."/>
            <person name="Wei L."/>
        </authorList>
    </citation>
    <scope>NUCLEOTIDE SEQUENCE</scope>
    <source>
        <strain evidence="2">G02</strain>
        <tissue evidence="2">Leaf</tissue>
    </source>
</reference>
<feature type="compositionally biased region" description="Basic and acidic residues" evidence="1">
    <location>
        <begin position="12"/>
        <end position="21"/>
    </location>
</feature>
<evidence type="ECO:0000313" key="2">
    <source>
        <dbReference type="EMBL" id="KAL0434824.1"/>
    </source>
</evidence>
<name>A0AAW2VYU1_SESRA</name>
<feature type="region of interest" description="Disordered" evidence="1">
    <location>
        <begin position="1"/>
        <end position="59"/>
    </location>
</feature>
<sequence length="82" mass="8628">MASQGARPDPVVGREESRESAEGLVAPASEGGVDIGREGVGVDAPIPPGGTPALFRPKPKHKHNFLHRRMHLFSASTSSCNN</sequence>
<dbReference type="EMBL" id="JACGWJ010000002">
    <property type="protein sequence ID" value="KAL0434824.1"/>
    <property type="molecule type" value="Genomic_DNA"/>
</dbReference>
<comment type="caution">
    <text evidence="2">The sequence shown here is derived from an EMBL/GenBank/DDBJ whole genome shotgun (WGS) entry which is preliminary data.</text>
</comment>
<reference evidence="2" key="2">
    <citation type="journal article" date="2024" name="Plant">
        <title>Genomic evolution and insights into agronomic trait innovations of Sesamum species.</title>
        <authorList>
            <person name="Miao H."/>
            <person name="Wang L."/>
            <person name="Qu L."/>
            <person name="Liu H."/>
            <person name="Sun Y."/>
            <person name="Le M."/>
            <person name="Wang Q."/>
            <person name="Wei S."/>
            <person name="Zheng Y."/>
            <person name="Lin W."/>
            <person name="Duan Y."/>
            <person name="Cao H."/>
            <person name="Xiong S."/>
            <person name="Wang X."/>
            <person name="Wei L."/>
            <person name="Li C."/>
            <person name="Ma Q."/>
            <person name="Ju M."/>
            <person name="Zhao R."/>
            <person name="Li G."/>
            <person name="Mu C."/>
            <person name="Tian Q."/>
            <person name="Mei H."/>
            <person name="Zhang T."/>
            <person name="Gao T."/>
            <person name="Zhang H."/>
        </authorList>
    </citation>
    <scope>NUCLEOTIDE SEQUENCE</scope>
    <source>
        <strain evidence="2">G02</strain>
    </source>
</reference>
<protein>
    <submittedName>
        <fullName evidence="2">Uncharacterized protein</fullName>
    </submittedName>
</protein>